<dbReference type="AlphaFoldDB" id="A0A556ABK5"/>
<feature type="domain" description="Glycosyl transferase family 1" evidence="1">
    <location>
        <begin position="188"/>
        <end position="345"/>
    </location>
</feature>
<feature type="domain" description="Glycosyltransferase subfamily 4-like N-terminal" evidence="2">
    <location>
        <begin position="16"/>
        <end position="172"/>
    </location>
</feature>
<dbReference type="SUPFAM" id="SSF53756">
    <property type="entry name" value="UDP-Glycosyltransferase/glycogen phosphorylase"/>
    <property type="match status" value="1"/>
</dbReference>
<name>A0A556ABK5_9BURK</name>
<evidence type="ECO:0000313" key="4">
    <source>
        <dbReference type="Proteomes" id="UP000318405"/>
    </source>
</evidence>
<keyword evidence="4" id="KW-1185">Reference proteome</keyword>
<reference evidence="3 4" key="1">
    <citation type="submission" date="2019-07" db="EMBL/GenBank/DDBJ databases">
        <title>Qingshengfaniella alkalisoli gen. nov., sp. nov., isolated from saline soil.</title>
        <authorList>
            <person name="Xu L."/>
            <person name="Huang X.-X."/>
            <person name="Sun J.-Q."/>
        </authorList>
    </citation>
    <scope>NUCLEOTIDE SEQUENCE [LARGE SCALE GENOMIC DNA]</scope>
    <source>
        <strain evidence="3 4">DSM 27279</strain>
    </source>
</reference>
<dbReference type="Pfam" id="PF13439">
    <property type="entry name" value="Glyco_transf_4"/>
    <property type="match status" value="1"/>
</dbReference>
<evidence type="ECO:0000259" key="2">
    <source>
        <dbReference type="Pfam" id="PF13439"/>
    </source>
</evidence>
<evidence type="ECO:0000313" key="3">
    <source>
        <dbReference type="EMBL" id="TSH90279.1"/>
    </source>
</evidence>
<dbReference type="Pfam" id="PF00534">
    <property type="entry name" value="Glycos_transf_1"/>
    <property type="match status" value="1"/>
</dbReference>
<proteinExistence type="predicted"/>
<dbReference type="RefSeq" id="WP_143950195.1">
    <property type="nucleotide sequence ID" value="NZ_BAABMB010000003.1"/>
</dbReference>
<gene>
    <name evidence="3" type="ORF">FOZ76_20840</name>
</gene>
<comment type="caution">
    <text evidence="3">The sequence shown here is derived from an EMBL/GenBank/DDBJ whole genome shotgun (WGS) entry which is preliminary data.</text>
</comment>
<evidence type="ECO:0000259" key="1">
    <source>
        <dbReference type="Pfam" id="PF00534"/>
    </source>
</evidence>
<dbReference type="OrthoDB" id="9802525at2"/>
<dbReference type="InterPro" id="IPR001296">
    <property type="entry name" value="Glyco_trans_1"/>
</dbReference>
<accession>A0A556ABK5</accession>
<keyword evidence="3" id="KW-0808">Transferase</keyword>
<sequence length="371" mass="41271">MRVLHVFKTYLPDTHGGVEQVIFQLAEGGVRHGVASQVFALSAAGTVRNQPFHHHLVHRARQDLYIASTGFSLSAIVEFRRALRGVDLIHYHFPWPYMDVLHLLSGTRLPTVLTYHSDIVKQRHLMRLYRPLMHRFLSRMDCIVASSPGYAESSPVLAALRDKVSVVPFGLDRTTYPTPDVERLASWRARVGEQFFLFVGALRYYKGLDYLLAAVEGTDLPLVICGGGDPQVEARLRQAAEANPRLHFLGAQPDEDKVALLTLCRAMVLPSHLRSEAFGVSLLEAAMLARPIVCCEIGTGTTFINRDGVTGLVVPPGDAGALRAAMQRLQAEPALAQRMGVAAQERFETCFSAERMVDGYLALYRRLLRRD</sequence>
<dbReference type="GO" id="GO:0016757">
    <property type="term" value="F:glycosyltransferase activity"/>
    <property type="evidence" value="ECO:0007669"/>
    <property type="project" value="InterPro"/>
</dbReference>
<organism evidence="3 4">
    <name type="scientific">Verticiella sediminum</name>
    <dbReference type="NCBI Taxonomy" id="1247510"/>
    <lineage>
        <taxon>Bacteria</taxon>
        <taxon>Pseudomonadati</taxon>
        <taxon>Pseudomonadota</taxon>
        <taxon>Betaproteobacteria</taxon>
        <taxon>Burkholderiales</taxon>
        <taxon>Alcaligenaceae</taxon>
        <taxon>Verticiella</taxon>
    </lineage>
</organism>
<dbReference type="EMBL" id="VLTJ01000039">
    <property type="protein sequence ID" value="TSH90279.1"/>
    <property type="molecule type" value="Genomic_DNA"/>
</dbReference>
<dbReference type="Proteomes" id="UP000318405">
    <property type="component" value="Unassembled WGS sequence"/>
</dbReference>
<dbReference type="PANTHER" id="PTHR12526">
    <property type="entry name" value="GLYCOSYLTRANSFERASE"/>
    <property type="match status" value="1"/>
</dbReference>
<dbReference type="InterPro" id="IPR028098">
    <property type="entry name" value="Glyco_trans_4-like_N"/>
</dbReference>
<dbReference type="PANTHER" id="PTHR12526:SF627">
    <property type="entry name" value="D-RHAMNOSYLTRANSFERASE WBPZ"/>
    <property type="match status" value="1"/>
</dbReference>
<dbReference type="Gene3D" id="3.40.50.2000">
    <property type="entry name" value="Glycogen Phosphorylase B"/>
    <property type="match status" value="2"/>
</dbReference>
<protein>
    <submittedName>
        <fullName evidence="3">Glycosyltransferase</fullName>
    </submittedName>
</protein>